<dbReference type="SUPFAM" id="SSF49785">
    <property type="entry name" value="Galactose-binding domain-like"/>
    <property type="match status" value="1"/>
</dbReference>
<feature type="domain" description="Glycoside hydrolase family 2 catalytic" evidence="3">
    <location>
        <begin position="293"/>
        <end position="440"/>
    </location>
</feature>
<evidence type="ECO:0000313" key="6">
    <source>
        <dbReference type="Proteomes" id="UP000654108"/>
    </source>
</evidence>
<dbReference type="EMBL" id="JACYFU010000001">
    <property type="protein sequence ID" value="MBD8064512.1"/>
    <property type="molecule type" value="Genomic_DNA"/>
</dbReference>
<comment type="caution">
    <text evidence="5">The sequence shown here is derived from an EMBL/GenBank/DDBJ whole genome shotgun (WGS) entry which is preliminary data.</text>
</comment>
<dbReference type="GO" id="GO:0005975">
    <property type="term" value="P:carbohydrate metabolic process"/>
    <property type="evidence" value="ECO:0007669"/>
    <property type="project" value="InterPro"/>
</dbReference>
<sequence length="616" mass="69193">MTPSASALAPNPQFRRDGWVDLCGTWGFAHDDANVGVKQGWWNRRDAFNREIVVPYPPESELSGLRETGFHPVIWYHRTFARPQIGAGEKLLLNFGAVDYAATVWVNGHCVGSHEGGHVPFSLDITHALVDGEQTVVVRAEDQPEDVRIPRGKQDWLEAPHSIWYYRTSGIWQPVWLSVVPELHLTDIHFVPDVANYRVHCDFRLNAIPAEPVALTVKLTAQGKLLAQQTMTLADSELRFDISVPQLENGVHREALLWTPERPNLIDVEVTLEGPKPDRVQSYLGLRSVGVGGQRFLLNGLPYYLRMVLGQNYWPQSHLAAPGPDALKREVELIKDMGFNGVRIHQKIEDPRFLYWCDVLGLIVWEEMPSAYAFSHSAIERLSKEWMAAIRRDKSHPCIVAWVPLNESWGVSQIADRPDQAHYASALYHLTKALDPSRPAISNDGWELVESDIWSIHDYAPDGAGLKSRFHEPADIEAMLRGMGPARRRIVLGDLPLGDKPVMLTEFGGLSYLPKQGQKWYGYSTVNNAAEFEERLRDIFSAIAAMPHVAGYCYTQVTDTEQEANGLLTAAREPKLPLETLREITTMAAASIPHEQIDDARRKARKAADDAEPLTL</sequence>
<keyword evidence="6" id="KW-1185">Reference proteome</keyword>
<dbReference type="InterPro" id="IPR008979">
    <property type="entry name" value="Galactose-bd-like_sf"/>
</dbReference>
<evidence type="ECO:0000256" key="1">
    <source>
        <dbReference type="ARBA" id="ARBA00007401"/>
    </source>
</evidence>
<dbReference type="InterPro" id="IPR017853">
    <property type="entry name" value="GH"/>
</dbReference>
<gene>
    <name evidence="5" type="ORF">IC608_03370</name>
</gene>
<dbReference type="Gene3D" id="2.60.120.260">
    <property type="entry name" value="Galactose-binding domain-like"/>
    <property type="match status" value="1"/>
</dbReference>
<proteinExistence type="inferred from homology"/>
<accession>A0A927FSA8</accession>
<evidence type="ECO:0000256" key="2">
    <source>
        <dbReference type="SAM" id="MobiDB-lite"/>
    </source>
</evidence>
<reference evidence="5" key="1">
    <citation type="submission" date="2020-09" db="EMBL/GenBank/DDBJ databases">
        <title>Genome seq and assembly of Devosia sp.</title>
        <authorList>
            <person name="Chhetri G."/>
        </authorList>
    </citation>
    <scope>NUCLEOTIDE SEQUENCE</scope>
    <source>
        <strain evidence="5">PTR5</strain>
    </source>
</reference>
<dbReference type="Pfam" id="PF02837">
    <property type="entry name" value="Glyco_hydro_2_N"/>
    <property type="match status" value="1"/>
</dbReference>
<dbReference type="Pfam" id="PF02836">
    <property type="entry name" value="Glyco_hydro_2_C"/>
    <property type="match status" value="1"/>
</dbReference>
<name>A0A927FSA8_9HYPH</name>
<dbReference type="AlphaFoldDB" id="A0A927FSA8"/>
<dbReference type="InterPro" id="IPR036156">
    <property type="entry name" value="Beta-gal/glucu_dom_sf"/>
</dbReference>
<dbReference type="Proteomes" id="UP000654108">
    <property type="component" value="Unassembled WGS sequence"/>
</dbReference>
<dbReference type="InterPro" id="IPR006103">
    <property type="entry name" value="Glyco_hydro_2_cat"/>
</dbReference>
<dbReference type="InterPro" id="IPR006104">
    <property type="entry name" value="Glyco_hydro_2_N"/>
</dbReference>
<comment type="similarity">
    <text evidence="1">Belongs to the glycosyl hydrolase 2 family.</text>
</comment>
<evidence type="ECO:0000313" key="5">
    <source>
        <dbReference type="EMBL" id="MBD8064512.1"/>
    </source>
</evidence>
<dbReference type="GO" id="GO:0004553">
    <property type="term" value="F:hydrolase activity, hydrolyzing O-glycosyl compounds"/>
    <property type="evidence" value="ECO:0007669"/>
    <property type="project" value="InterPro"/>
</dbReference>
<organism evidence="5 6">
    <name type="scientific">Devosia oryzisoli</name>
    <dbReference type="NCBI Taxonomy" id="2774138"/>
    <lineage>
        <taxon>Bacteria</taxon>
        <taxon>Pseudomonadati</taxon>
        <taxon>Pseudomonadota</taxon>
        <taxon>Alphaproteobacteria</taxon>
        <taxon>Hyphomicrobiales</taxon>
        <taxon>Devosiaceae</taxon>
        <taxon>Devosia</taxon>
    </lineage>
</organism>
<evidence type="ECO:0000259" key="3">
    <source>
        <dbReference type="Pfam" id="PF02836"/>
    </source>
</evidence>
<feature type="compositionally biased region" description="Basic and acidic residues" evidence="2">
    <location>
        <begin position="595"/>
        <end position="609"/>
    </location>
</feature>
<feature type="region of interest" description="Disordered" evidence="2">
    <location>
        <begin position="595"/>
        <end position="616"/>
    </location>
</feature>
<feature type="domain" description="Glycosyl hydrolases family 2 sugar binding" evidence="4">
    <location>
        <begin position="22"/>
        <end position="140"/>
    </location>
</feature>
<dbReference type="SUPFAM" id="SSF51445">
    <property type="entry name" value="(Trans)glycosidases"/>
    <property type="match status" value="1"/>
</dbReference>
<dbReference type="Gene3D" id="3.20.20.80">
    <property type="entry name" value="Glycosidases"/>
    <property type="match status" value="1"/>
</dbReference>
<dbReference type="PANTHER" id="PTHR42732">
    <property type="entry name" value="BETA-GALACTOSIDASE"/>
    <property type="match status" value="1"/>
</dbReference>
<evidence type="ECO:0000259" key="4">
    <source>
        <dbReference type="Pfam" id="PF02837"/>
    </source>
</evidence>
<dbReference type="PANTHER" id="PTHR42732:SF3">
    <property type="entry name" value="HYDROLASE"/>
    <property type="match status" value="1"/>
</dbReference>
<dbReference type="RefSeq" id="WP_191772615.1">
    <property type="nucleotide sequence ID" value="NZ_JACYFU010000001.1"/>
</dbReference>
<protein>
    <submittedName>
        <fullName evidence="5">Glycoside hydrolase family 2</fullName>
    </submittedName>
</protein>
<keyword evidence="5" id="KW-0378">Hydrolase</keyword>
<dbReference type="InterPro" id="IPR051913">
    <property type="entry name" value="GH2_Domain-Containing"/>
</dbReference>
<dbReference type="SUPFAM" id="SSF49303">
    <property type="entry name" value="beta-Galactosidase/glucuronidase domain"/>
    <property type="match status" value="1"/>
</dbReference>